<evidence type="ECO:0000256" key="1">
    <source>
        <dbReference type="ARBA" id="ARBA00007301"/>
    </source>
</evidence>
<dbReference type="PANTHER" id="PTHR10851">
    <property type="entry name" value="PYRIDOXINE-5-PHOSPHATE OXIDASE"/>
    <property type="match status" value="1"/>
</dbReference>
<gene>
    <name evidence="7" type="primary">pdxH</name>
    <name evidence="12" type="ORF">EV645_1471</name>
</gene>
<dbReference type="InterPro" id="IPR019576">
    <property type="entry name" value="Pyridoxamine_oxidase_dimer_C"/>
</dbReference>
<feature type="binding site" evidence="7 9">
    <location>
        <position position="104"/>
    </location>
    <ligand>
        <name>FMN</name>
        <dbReference type="ChEBI" id="CHEBI:58210"/>
    </ligand>
</feature>
<dbReference type="InterPro" id="IPR000659">
    <property type="entry name" value="Pyridox_Oxase"/>
</dbReference>
<feature type="binding site" evidence="7 8">
    <location>
        <position position="126"/>
    </location>
    <ligand>
        <name>substrate</name>
    </ligand>
</feature>
<comment type="pathway">
    <text evidence="7">Cofactor metabolism; pyridoxal 5'-phosphate salvage; pyridoxal 5'-phosphate from pyridoxamine 5'-phosphate: step 1/1.</text>
</comment>
<comment type="cofactor">
    <cofactor evidence="7 9">
        <name>FMN</name>
        <dbReference type="ChEBI" id="CHEBI:58210"/>
    </cofactor>
    <text evidence="7 9">Binds 1 FMN per subunit.</text>
</comment>
<evidence type="ECO:0000256" key="2">
    <source>
        <dbReference type="ARBA" id="ARBA00011738"/>
    </source>
</evidence>
<comment type="pathway">
    <text evidence="7">Cofactor metabolism; pyridoxal 5'-phosphate salvage; pyridoxal 5'-phosphate from pyridoxine 5'-phosphate: step 1/1.</text>
</comment>
<feature type="domain" description="Pyridoxine 5'-phosphate oxidase dimerisation C-terminal" evidence="11">
    <location>
        <begin position="172"/>
        <end position="214"/>
    </location>
</feature>
<organism evidence="12 13">
    <name type="scientific">Kribbella rubisoli</name>
    <dbReference type="NCBI Taxonomy" id="3075929"/>
    <lineage>
        <taxon>Bacteria</taxon>
        <taxon>Bacillati</taxon>
        <taxon>Actinomycetota</taxon>
        <taxon>Actinomycetes</taxon>
        <taxon>Propionibacteriales</taxon>
        <taxon>Kribbellaceae</taxon>
        <taxon>Kribbella</taxon>
    </lineage>
</organism>
<dbReference type="Proteomes" id="UP000292027">
    <property type="component" value="Unassembled WGS sequence"/>
</dbReference>
<dbReference type="GO" id="GO:0004733">
    <property type="term" value="F:pyridoxamine phosphate oxidase activity"/>
    <property type="evidence" value="ECO:0007669"/>
    <property type="project" value="UniProtKB-UniRule"/>
</dbReference>
<feature type="binding site" evidence="7 9">
    <location>
        <position position="195"/>
    </location>
    <ligand>
        <name>FMN</name>
        <dbReference type="ChEBI" id="CHEBI:58210"/>
    </ligand>
</feature>
<feature type="binding site" evidence="8">
    <location>
        <begin position="7"/>
        <end position="10"/>
    </location>
    <ligand>
        <name>substrate</name>
    </ligand>
</feature>
<comment type="subunit">
    <text evidence="2 7">Homodimer.</text>
</comment>
<dbReference type="InterPro" id="IPR012349">
    <property type="entry name" value="Split_barrel_FMN-bd"/>
</dbReference>
<dbReference type="Pfam" id="PF10590">
    <property type="entry name" value="PNP_phzG_C"/>
    <property type="match status" value="1"/>
</dbReference>
<feature type="binding site" evidence="7 9">
    <location>
        <position position="185"/>
    </location>
    <ligand>
        <name>FMN</name>
        <dbReference type="ChEBI" id="CHEBI:58210"/>
    </ligand>
</feature>
<evidence type="ECO:0000256" key="4">
    <source>
        <dbReference type="ARBA" id="ARBA00022643"/>
    </source>
</evidence>
<dbReference type="Gene3D" id="2.30.110.10">
    <property type="entry name" value="Electron Transport, Fmn-binding Protein, Chain A"/>
    <property type="match status" value="1"/>
</dbReference>
<reference evidence="12 13" key="1">
    <citation type="journal article" date="2015" name="Stand. Genomic Sci.">
        <title>Genomic Encyclopedia of Bacterial and Archaeal Type Strains, Phase III: the genomes of soil and plant-associated and newly described type strains.</title>
        <authorList>
            <person name="Whitman W.B."/>
            <person name="Woyke T."/>
            <person name="Klenk H.P."/>
            <person name="Zhou Y."/>
            <person name="Lilburn T.G."/>
            <person name="Beck B.J."/>
            <person name="De Vos P."/>
            <person name="Vandamme P."/>
            <person name="Eisen J.A."/>
            <person name="Garrity G."/>
            <person name="Hugenholtz P."/>
            <person name="Kyrpides N.C."/>
        </authorList>
    </citation>
    <scope>NUCLEOTIDE SEQUENCE [LARGE SCALE GENOMIC DNA]</scope>
    <source>
        <strain evidence="12 13">VKM Ac-2540</strain>
    </source>
</reference>
<keyword evidence="5 7" id="KW-0560">Oxidoreductase</keyword>
<evidence type="ECO:0000259" key="10">
    <source>
        <dbReference type="Pfam" id="PF01243"/>
    </source>
</evidence>
<evidence type="ECO:0000256" key="5">
    <source>
        <dbReference type="ARBA" id="ARBA00023002"/>
    </source>
</evidence>
<dbReference type="SUPFAM" id="SSF50475">
    <property type="entry name" value="FMN-binding split barrel"/>
    <property type="match status" value="1"/>
</dbReference>
<dbReference type="NCBIfam" id="NF004231">
    <property type="entry name" value="PRK05679.1"/>
    <property type="match status" value="1"/>
</dbReference>
<dbReference type="PROSITE" id="PS01064">
    <property type="entry name" value="PYRIDOX_OXIDASE"/>
    <property type="match status" value="1"/>
</dbReference>
<name>A0A4Q7X815_9ACTN</name>
<evidence type="ECO:0000256" key="3">
    <source>
        <dbReference type="ARBA" id="ARBA00022630"/>
    </source>
</evidence>
<evidence type="ECO:0000256" key="6">
    <source>
        <dbReference type="ARBA" id="ARBA00023096"/>
    </source>
</evidence>
<feature type="binding site" evidence="7 9">
    <location>
        <position position="82"/>
    </location>
    <ligand>
        <name>FMN</name>
        <dbReference type="ChEBI" id="CHEBI:58210"/>
    </ligand>
</feature>
<sequence>MDLAEMRRTYGLGELLEDQMASDPIKQFEIWLQQAREAGLAEPNAMVLATADGNGRPSARTVLLKRVDERGFVFYTNQQSRKADDLSDNPHCALVFPWHAMERQVRIEGTVTKLPTDEVDEYFASRPRESQLGAWASQQSQSVASREELDLQYASYERQWPEGTEISTPYFWGGYLVAPEAVEFWQGRVGRLHDRLAYRRPASSGSWDLVRLQP</sequence>
<dbReference type="EC" id="1.4.3.5" evidence="7"/>
<feature type="binding site" evidence="7 8">
    <location>
        <begin position="191"/>
        <end position="193"/>
    </location>
    <ligand>
        <name>substrate</name>
    </ligand>
</feature>
<feature type="domain" description="Pyridoxamine 5'-phosphate oxidase N-terminal" evidence="10">
    <location>
        <begin position="34"/>
        <end position="153"/>
    </location>
</feature>
<feature type="binding site" evidence="7 9">
    <location>
        <begin position="75"/>
        <end position="76"/>
    </location>
    <ligand>
        <name>FMN</name>
        <dbReference type="ChEBI" id="CHEBI:58210"/>
    </ligand>
</feature>
<feature type="binding site" evidence="7 9">
    <location>
        <begin position="60"/>
        <end position="65"/>
    </location>
    <ligand>
        <name>FMN</name>
        <dbReference type="ChEBI" id="CHEBI:58210"/>
    </ligand>
</feature>
<protein>
    <recommendedName>
        <fullName evidence="7">Pyridoxine/pyridoxamine 5'-phosphate oxidase</fullName>
        <ecNumber evidence="7">1.4.3.5</ecNumber>
    </recommendedName>
    <alternativeName>
        <fullName evidence="7">PNP/PMP oxidase</fullName>
        <shortName evidence="7">PNPOx</shortName>
    </alternativeName>
    <alternativeName>
        <fullName evidence="7">Pyridoxal 5'-phosphate synthase</fullName>
    </alternativeName>
</protein>
<comment type="function">
    <text evidence="7">Catalyzes the oxidation of either pyridoxine 5'-phosphate (PNP) or pyridoxamine 5'-phosphate (PMP) into pyridoxal 5'-phosphate (PLP).</text>
</comment>
<feature type="binding site" evidence="7 8">
    <location>
        <position position="122"/>
    </location>
    <ligand>
        <name>substrate</name>
    </ligand>
</feature>
<dbReference type="Pfam" id="PF01243">
    <property type="entry name" value="PNPOx_N"/>
    <property type="match status" value="1"/>
</dbReference>
<comment type="similarity">
    <text evidence="1 7">Belongs to the pyridoxamine 5'-phosphate oxidase family.</text>
</comment>
<dbReference type="InterPro" id="IPR019740">
    <property type="entry name" value="Pyridox_Oxase_CS"/>
</dbReference>
<dbReference type="EMBL" id="SHKR01000011">
    <property type="protein sequence ID" value="RZU19260.1"/>
    <property type="molecule type" value="Genomic_DNA"/>
</dbReference>
<keyword evidence="6 7" id="KW-0664">Pyridoxine biosynthesis</keyword>
<comment type="caution">
    <text evidence="12">The sequence shown here is derived from an EMBL/GenBank/DDBJ whole genome shotgun (WGS) entry which is preliminary data.</text>
</comment>
<dbReference type="RefSeq" id="WP_242000259.1">
    <property type="nucleotide sequence ID" value="NZ_SHKR01000011.1"/>
</dbReference>
<keyword evidence="4 7" id="KW-0288">FMN</keyword>
<dbReference type="AlphaFoldDB" id="A0A4Q7X815"/>
<dbReference type="FunFam" id="2.30.110.10:FF:000020">
    <property type="entry name" value="PNPO isoform 11"/>
    <property type="match status" value="1"/>
</dbReference>
<feature type="binding site" evidence="7 8">
    <location>
        <position position="65"/>
    </location>
    <ligand>
        <name>substrate</name>
    </ligand>
</feature>
<comment type="catalytic activity">
    <reaction evidence="7">
        <text>pyridoxine 5'-phosphate + O2 = pyridoxal 5'-phosphate + H2O2</text>
        <dbReference type="Rhea" id="RHEA:15149"/>
        <dbReference type="ChEBI" id="CHEBI:15379"/>
        <dbReference type="ChEBI" id="CHEBI:16240"/>
        <dbReference type="ChEBI" id="CHEBI:58589"/>
        <dbReference type="ChEBI" id="CHEBI:597326"/>
        <dbReference type="EC" id="1.4.3.5"/>
    </reaction>
</comment>
<dbReference type="PIRSF" id="PIRSF000190">
    <property type="entry name" value="Pyd_amn-ph_oxd"/>
    <property type="match status" value="1"/>
</dbReference>
<feature type="binding site" evidence="7 9">
    <location>
        <begin position="139"/>
        <end position="140"/>
    </location>
    <ligand>
        <name>FMN</name>
        <dbReference type="ChEBI" id="CHEBI:58210"/>
    </ligand>
</feature>
<dbReference type="GO" id="GO:0010181">
    <property type="term" value="F:FMN binding"/>
    <property type="evidence" value="ECO:0007669"/>
    <property type="project" value="UniProtKB-UniRule"/>
</dbReference>
<evidence type="ECO:0000313" key="12">
    <source>
        <dbReference type="EMBL" id="RZU19260.1"/>
    </source>
</evidence>
<keyword evidence="13" id="KW-1185">Reference proteome</keyword>
<evidence type="ECO:0000259" key="11">
    <source>
        <dbReference type="Pfam" id="PF10590"/>
    </source>
</evidence>
<accession>A0A4Q7X815</accession>
<dbReference type="HAMAP" id="MF_01629">
    <property type="entry name" value="PdxH"/>
    <property type="match status" value="1"/>
</dbReference>
<keyword evidence="3 7" id="KW-0285">Flavoprotein</keyword>
<feature type="binding site" evidence="7 8">
    <location>
        <position position="130"/>
    </location>
    <ligand>
        <name>substrate</name>
    </ligand>
</feature>
<feature type="binding site" evidence="7 9">
    <location>
        <position position="81"/>
    </location>
    <ligand>
        <name>FMN</name>
        <dbReference type="ChEBI" id="CHEBI:58210"/>
    </ligand>
</feature>
<evidence type="ECO:0000256" key="9">
    <source>
        <dbReference type="PIRSR" id="PIRSR000190-2"/>
    </source>
</evidence>
<evidence type="ECO:0000256" key="8">
    <source>
        <dbReference type="PIRSR" id="PIRSR000190-1"/>
    </source>
</evidence>
<dbReference type="GO" id="GO:0008615">
    <property type="term" value="P:pyridoxine biosynthetic process"/>
    <property type="evidence" value="ECO:0007669"/>
    <property type="project" value="UniProtKB-UniRule"/>
</dbReference>
<dbReference type="InterPro" id="IPR011576">
    <property type="entry name" value="Pyridox_Oxase_N"/>
</dbReference>
<proteinExistence type="inferred from homology"/>
<comment type="catalytic activity">
    <reaction evidence="7">
        <text>pyridoxamine 5'-phosphate + O2 + H2O = pyridoxal 5'-phosphate + H2O2 + NH4(+)</text>
        <dbReference type="Rhea" id="RHEA:15817"/>
        <dbReference type="ChEBI" id="CHEBI:15377"/>
        <dbReference type="ChEBI" id="CHEBI:15379"/>
        <dbReference type="ChEBI" id="CHEBI:16240"/>
        <dbReference type="ChEBI" id="CHEBI:28938"/>
        <dbReference type="ChEBI" id="CHEBI:58451"/>
        <dbReference type="ChEBI" id="CHEBI:597326"/>
        <dbReference type="EC" id="1.4.3.5"/>
    </reaction>
</comment>
<evidence type="ECO:0000313" key="13">
    <source>
        <dbReference type="Proteomes" id="UP000292027"/>
    </source>
</evidence>
<dbReference type="PANTHER" id="PTHR10851:SF0">
    <property type="entry name" value="PYRIDOXINE-5'-PHOSPHATE OXIDASE"/>
    <property type="match status" value="1"/>
</dbReference>
<evidence type="ECO:0000256" key="7">
    <source>
        <dbReference type="HAMAP-Rule" id="MF_01629"/>
    </source>
</evidence>
<dbReference type="NCBIfam" id="TIGR00558">
    <property type="entry name" value="pdxH"/>
    <property type="match status" value="1"/>
</dbReference>
<dbReference type="UniPathway" id="UPA01068">
    <property type="reaction ID" value="UER00304"/>
</dbReference>